<proteinExistence type="predicted"/>
<comment type="caution">
    <text evidence="1">The sequence shown here is derived from an EMBL/GenBank/DDBJ whole genome shotgun (WGS) entry which is preliminary data.</text>
</comment>
<evidence type="ECO:0000313" key="2">
    <source>
        <dbReference type="Proteomes" id="UP001358586"/>
    </source>
</evidence>
<evidence type="ECO:0000313" key="1">
    <source>
        <dbReference type="EMBL" id="KAK5836123.1"/>
    </source>
</evidence>
<reference evidence="1 2" key="1">
    <citation type="submission" date="2023-03" db="EMBL/GenBank/DDBJ databases">
        <title>WGS of Gossypium arboreum.</title>
        <authorList>
            <person name="Yu D."/>
        </authorList>
    </citation>
    <scope>NUCLEOTIDE SEQUENCE [LARGE SCALE GENOMIC DNA]</scope>
    <source>
        <tissue evidence="1">Leaf</tissue>
    </source>
</reference>
<dbReference type="EMBL" id="JARKNE010000004">
    <property type="protein sequence ID" value="KAK5836123.1"/>
    <property type="molecule type" value="Genomic_DNA"/>
</dbReference>
<dbReference type="Proteomes" id="UP001358586">
    <property type="component" value="Chromosome 4"/>
</dbReference>
<keyword evidence="2" id="KW-1185">Reference proteome</keyword>
<gene>
    <name evidence="1" type="ORF">PVK06_011876</name>
</gene>
<sequence>MLSLSSNKTLCYGTFISHIFRTLRINVSVDLGRSINSFIDILTVHSCNWKLDDKGNYVRKFDWKSSVAQASTVPSITLQTSNAPRHLHEAYPALIALPSPCTTHLLQAINGLSLQIDAHFNALTAHFNGHYNQLDDFINRWTSIGRTQDGKTLKRLQNSTGRTGSSINTTRTSIGRMHSSVQGSFDMKSLPIPWSDQSIQLDFYRYLKDFYQDKSRQ</sequence>
<protein>
    <submittedName>
        <fullName evidence="1">Uncharacterized protein</fullName>
    </submittedName>
</protein>
<accession>A0ABR0QB60</accession>
<name>A0ABR0QB60_GOSAR</name>
<organism evidence="1 2">
    <name type="scientific">Gossypium arboreum</name>
    <name type="common">Tree cotton</name>
    <name type="synonym">Gossypium nanking</name>
    <dbReference type="NCBI Taxonomy" id="29729"/>
    <lineage>
        <taxon>Eukaryota</taxon>
        <taxon>Viridiplantae</taxon>
        <taxon>Streptophyta</taxon>
        <taxon>Embryophyta</taxon>
        <taxon>Tracheophyta</taxon>
        <taxon>Spermatophyta</taxon>
        <taxon>Magnoliopsida</taxon>
        <taxon>eudicotyledons</taxon>
        <taxon>Gunneridae</taxon>
        <taxon>Pentapetalae</taxon>
        <taxon>rosids</taxon>
        <taxon>malvids</taxon>
        <taxon>Malvales</taxon>
        <taxon>Malvaceae</taxon>
        <taxon>Malvoideae</taxon>
        <taxon>Gossypium</taxon>
    </lineage>
</organism>